<organism evidence="3 4">
    <name type="scientific">Theileria orientalis</name>
    <dbReference type="NCBI Taxonomy" id="68886"/>
    <lineage>
        <taxon>Eukaryota</taxon>
        <taxon>Sar</taxon>
        <taxon>Alveolata</taxon>
        <taxon>Apicomplexa</taxon>
        <taxon>Aconoidasida</taxon>
        <taxon>Piroplasmida</taxon>
        <taxon>Theileriidae</taxon>
        <taxon>Theileria</taxon>
    </lineage>
</organism>
<dbReference type="SMART" id="SM01378">
    <property type="entry name" value="Romo1"/>
    <property type="match status" value="1"/>
</dbReference>
<dbReference type="InterPro" id="IPR018450">
    <property type="entry name" value="Romo1/Mgr2"/>
</dbReference>
<sequence length="166" mass="17843">MAWESLTSLFGGNRSKGVSVYEDKMPIPPSGGGLVPPPKPPKGFNTKQADSTTYEFKGFTPPPKVNDGSGYESKDYSDYLLPDTSKDLYNKPAEIVNKLFKSPRAKNCYESIKLGWKMGGAVGGIFGALTGGYGALRNRNILIFPISVVGGAVSFGFFLGNSEMNK</sequence>
<dbReference type="Proteomes" id="UP000244803">
    <property type="component" value="Chromosome 4"/>
</dbReference>
<protein>
    <submittedName>
        <fullName evidence="3">Uncharacterized protein</fullName>
    </submittedName>
</protein>
<feature type="transmembrane region" description="Helical" evidence="2">
    <location>
        <begin position="114"/>
        <end position="135"/>
    </location>
</feature>
<accession>A0A976M7H4</accession>
<feature type="transmembrane region" description="Helical" evidence="2">
    <location>
        <begin position="141"/>
        <end position="160"/>
    </location>
</feature>
<dbReference type="Pfam" id="PF10247">
    <property type="entry name" value="Romo1"/>
    <property type="match status" value="1"/>
</dbReference>
<keyword evidence="2" id="KW-1133">Transmembrane helix</keyword>
<evidence type="ECO:0000256" key="1">
    <source>
        <dbReference type="SAM" id="MobiDB-lite"/>
    </source>
</evidence>
<feature type="region of interest" description="Disordered" evidence="1">
    <location>
        <begin position="21"/>
        <end position="48"/>
    </location>
</feature>
<reference evidence="3" key="1">
    <citation type="submission" date="2022-07" db="EMBL/GenBank/DDBJ databases">
        <title>Evaluation of T. orientalis genome assembly methods using nanopore sequencing and analysis of variation between genomes.</title>
        <authorList>
            <person name="Yam J."/>
            <person name="Micallef M.L."/>
            <person name="Liu M."/>
            <person name="Djordjevic S.P."/>
            <person name="Bogema D.R."/>
            <person name="Jenkins C."/>
        </authorList>
    </citation>
    <scope>NUCLEOTIDE SEQUENCE</scope>
    <source>
        <strain evidence="3">Fish Creek</strain>
    </source>
</reference>
<gene>
    <name evidence="3" type="ORF">MACJ_003238</name>
</gene>
<dbReference type="OrthoDB" id="422939at2759"/>
<dbReference type="EMBL" id="CP056067">
    <property type="protein sequence ID" value="UKJ89981.1"/>
    <property type="molecule type" value="Genomic_DNA"/>
</dbReference>
<proteinExistence type="predicted"/>
<dbReference type="AlphaFoldDB" id="A0A976M7H4"/>
<keyword evidence="2" id="KW-0812">Transmembrane</keyword>
<keyword evidence="2" id="KW-0472">Membrane</keyword>
<evidence type="ECO:0000313" key="4">
    <source>
        <dbReference type="Proteomes" id="UP000244803"/>
    </source>
</evidence>
<name>A0A976M7H4_THEOR</name>
<evidence type="ECO:0000313" key="3">
    <source>
        <dbReference type="EMBL" id="UKJ89981.1"/>
    </source>
</evidence>
<evidence type="ECO:0000256" key="2">
    <source>
        <dbReference type="SAM" id="Phobius"/>
    </source>
</evidence>